<dbReference type="KEGG" id="mars:A8C75_17620"/>
<gene>
    <name evidence="5" type="ORF">A8C75_17620</name>
</gene>
<proteinExistence type="predicted"/>
<dbReference type="AlphaFoldDB" id="A0A1A9F289"/>
<dbReference type="GO" id="GO:0003677">
    <property type="term" value="F:DNA binding"/>
    <property type="evidence" value="ECO:0007669"/>
    <property type="project" value="UniProtKB-KW"/>
</dbReference>
<dbReference type="PRINTS" id="PR00778">
    <property type="entry name" value="HTHARSR"/>
</dbReference>
<keyword evidence="3" id="KW-0804">Transcription</keyword>
<evidence type="ECO:0000313" key="5">
    <source>
        <dbReference type="EMBL" id="ANG64110.1"/>
    </source>
</evidence>
<dbReference type="Pfam" id="PF01022">
    <property type="entry name" value="HTH_5"/>
    <property type="match status" value="1"/>
</dbReference>
<reference evidence="6" key="1">
    <citation type="submission" date="2016-05" db="EMBL/GenBank/DDBJ databases">
        <authorList>
            <person name="Baek K."/>
            <person name="Yang S.-J."/>
        </authorList>
    </citation>
    <scope>NUCLEOTIDE SEQUENCE [LARGE SCALE GENOMIC DNA]</scope>
    <source>
        <strain evidence="6">ST58-10</strain>
    </source>
</reference>
<dbReference type="InterPro" id="IPR001845">
    <property type="entry name" value="HTH_ArsR_DNA-bd_dom"/>
</dbReference>
<dbReference type="InterPro" id="IPR011991">
    <property type="entry name" value="ArsR-like_HTH"/>
</dbReference>
<accession>A0A1A9F289</accession>
<dbReference type="InterPro" id="IPR036390">
    <property type="entry name" value="WH_DNA-bd_sf"/>
</dbReference>
<name>A0A1A9F289_9GAMM</name>
<dbReference type="CDD" id="cd00090">
    <property type="entry name" value="HTH_ARSR"/>
    <property type="match status" value="1"/>
</dbReference>
<dbReference type="InterPro" id="IPR036388">
    <property type="entry name" value="WH-like_DNA-bd_sf"/>
</dbReference>
<dbReference type="Proteomes" id="UP000078070">
    <property type="component" value="Chromosome"/>
</dbReference>
<keyword evidence="6" id="KW-1185">Reference proteome</keyword>
<dbReference type="STRING" id="1821621.A8C75_17620"/>
<evidence type="ECO:0000256" key="3">
    <source>
        <dbReference type="ARBA" id="ARBA00023163"/>
    </source>
</evidence>
<evidence type="ECO:0000313" key="6">
    <source>
        <dbReference type="Proteomes" id="UP000078070"/>
    </source>
</evidence>
<dbReference type="NCBIfam" id="NF033788">
    <property type="entry name" value="HTH_metalloreg"/>
    <property type="match status" value="1"/>
</dbReference>
<dbReference type="OrthoDB" id="9796124at2"/>
<evidence type="ECO:0000256" key="2">
    <source>
        <dbReference type="ARBA" id="ARBA00023125"/>
    </source>
</evidence>
<dbReference type="PANTHER" id="PTHR43132">
    <property type="entry name" value="ARSENICAL RESISTANCE OPERON REPRESSOR ARSR-RELATED"/>
    <property type="match status" value="1"/>
</dbReference>
<dbReference type="PANTHER" id="PTHR43132:SF2">
    <property type="entry name" value="ARSENICAL RESISTANCE OPERON REPRESSOR ARSR-RELATED"/>
    <property type="match status" value="1"/>
</dbReference>
<feature type="domain" description="HTH arsR-type" evidence="4">
    <location>
        <begin position="1"/>
        <end position="94"/>
    </location>
</feature>
<reference evidence="5 6" key="2">
    <citation type="journal article" date="2018" name="Int. J. Syst. Evol. Microbiol.">
        <title>Marinobacterium aestuarii sp. nov., a benzene-degrading marine bacterium isolated from estuary sediment.</title>
        <authorList>
            <person name="Bae S.S."/>
            <person name="Jung J."/>
            <person name="Chung D."/>
            <person name="Baek K."/>
        </authorList>
    </citation>
    <scope>NUCLEOTIDE SEQUENCE [LARGE SCALE GENOMIC DNA]</scope>
    <source>
        <strain evidence="5 6">ST58-10</strain>
    </source>
</reference>
<organism evidence="5 6">
    <name type="scientific">Marinobacterium aestuarii</name>
    <dbReference type="NCBI Taxonomy" id="1821621"/>
    <lineage>
        <taxon>Bacteria</taxon>
        <taxon>Pseudomonadati</taxon>
        <taxon>Pseudomonadota</taxon>
        <taxon>Gammaproteobacteria</taxon>
        <taxon>Oceanospirillales</taxon>
        <taxon>Oceanospirillaceae</taxon>
        <taxon>Marinobacterium</taxon>
    </lineage>
</organism>
<evidence type="ECO:0000256" key="1">
    <source>
        <dbReference type="ARBA" id="ARBA00023015"/>
    </source>
</evidence>
<keyword evidence="2" id="KW-0238">DNA-binding</keyword>
<protein>
    <submittedName>
        <fullName evidence="5">Transcriptional regulator</fullName>
    </submittedName>
</protein>
<keyword evidence="1" id="KW-0805">Transcription regulation</keyword>
<dbReference type="GO" id="GO:0003700">
    <property type="term" value="F:DNA-binding transcription factor activity"/>
    <property type="evidence" value="ECO:0007669"/>
    <property type="project" value="InterPro"/>
</dbReference>
<evidence type="ECO:0000259" key="4">
    <source>
        <dbReference type="PROSITE" id="PS50987"/>
    </source>
</evidence>
<dbReference type="Gene3D" id="1.10.10.10">
    <property type="entry name" value="Winged helix-like DNA-binding domain superfamily/Winged helix DNA-binding domain"/>
    <property type="match status" value="1"/>
</dbReference>
<dbReference type="InterPro" id="IPR051011">
    <property type="entry name" value="Metal_resp_trans_reg"/>
</dbReference>
<dbReference type="PROSITE" id="PS50987">
    <property type="entry name" value="HTH_ARSR_2"/>
    <property type="match status" value="1"/>
</dbReference>
<dbReference type="SMART" id="SM00418">
    <property type="entry name" value="HTH_ARSR"/>
    <property type="match status" value="1"/>
</dbReference>
<dbReference type="SUPFAM" id="SSF46785">
    <property type="entry name" value="Winged helix' DNA-binding domain"/>
    <property type="match status" value="1"/>
</dbReference>
<dbReference type="EMBL" id="CP015839">
    <property type="protein sequence ID" value="ANG64110.1"/>
    <property type="molecule type" value="Genomic_DNA"/>
</dbReference>
<dbReference type="RefSeq" id="WP_067385428.1">
    <property type="nucleotide sequence ID" value="NZ_CP015839.1"/>
</dbReference>
<sequence>MEHTADRVAGLLKLLSTRQRLMTLCHLVEGEKSVGALCDAVGMKPPAMSQQLAILRREGAIAARRDGQTIYYSIVDEDVRQIMAFLYSTFCQDKTGA</sequence>